<dbReference type="InterPro" id="IPR051211">
    <property type="entry name" value="PG_lysyltransferase"/>
</dbReference>
<dbReference type="Pfam" id="PF09924">
    <property type="entry name" value="LPG_synthase_C"/>
    <property type="match status" value="1"/>
</dbReference>
<dbReference type="RefSeq" id="WP_033431167.1">
    <property type="nucleotide sequence ID" value="NZ_CP034550.1"/>
</dbReference>
<dbReference type="GO" id="GO:0016755">
    <property type="term" value="F:aminoacyltransferase activity"/>
    <property type="evidence" value="ECO:0007669"/>
    <property type="project" value="TreeGrafter"/>
</dbReference>
<gene>
    <name evidence="8" type="ORF">EKG83_24060</name>
</gene>
<feature type="transmembrane region" description="Helical" evidence="6">
    <location>
        <begin position="234"/>
        <end position="252"/>
    </location>
</feature>
<dbReference type="Gene3D" id="1.20.1540.10">
    <property type="entry name" value="Rhomboid-like"/>
    <property type="match status" value="1"/>
</dbReference>
<evidence type="ECO:0000256" key="4">
    <source>
        <dbReference type="ARBA" id="ARBA00022989"/>
    </source>
</evidence>
<dbReference type="GO" id="GO:0005886">
    <property type="term" value="C:plasma membrane"/>
    <property type="evidence" value="ECO:0007669"/>
    <property type="project" value="UniProtKB-SubCell"/>
</dbReference>
<keyword evidence="9" id="KW-1185">Reference proteome</keyword>
<dbReference type="Proteomes" id="UP000325787">
    <property type="component" value="Chromosome"/>
</dbReference>
<feature type="transmembrane region" description="Helical" evidence="6">
    <location>
        <begin position="475"/>
        <end position="495"/>
    </location>
</feature>
<dbReference type="EMBL" id="CP034550">
    <property type="protein sequence ID" value="QFZ20084.1"/>
    <property type="molecule type" value="Genomic_DNA"/>
</dbReference>
<dbReference type="GO" id="GO:0055091">
    <property type="term" value="P:phospholipid homeostasis"/>
    <property type="evidence" value="ECO:0007669"/>
    <property type="project" value="TreeGrafter"/>
</dbReference>
<dbReference type="PANTHER" id="PTHR34697:SF2">
    <property type="entry name" value="PHOSPHATIDYLGLYCEROL LYSYLTRANSFERASE"/>
    <property type="match status" value="1"/>
</dbReference>
<feature type="transmembrane region" description="Helical" evidence="6">
    <location>
        <begin position="23"/>
        <end position="43"/>
    </location>
</feature>
<evidence type="ECO:0000256" key="1">
    <source>
        <dbReference type="ARBA" id="ARBA00004651"/>
    </source>
</evidence>
<keyword evidence="2" id="KW-1003">Cell membrane</keyword>
<dbReference type="SUPFAM" id="SSF144091">
    <property type="entry name" value="Rhomboid-like"/>
    <property type="match status" value="1"/>
</dbReference>
<feature type="transmembrane region" description="Helical" evidence="6">
    <location>
        <begin position="371"/>
        <end position="393"/>
    </location>
</feature>
<name>A0A5Q0H2I5_SACSY</name>
<dbReference type="InterPro" id="IPR024320">
    <property type="entry name" value="LPG_synthase_C"/>
</dbReference>
<feature type="transmembrane region" description="Helical" evidence="6">
    <location>
        <begin position="139"/>
        <end position="162"/>
    </location>
</feature>
<evidence type="ECO:0000256" key="2">
    <source>
        <dbReference type="ARBA" id="ARBA00022475"/>
    </source>
</evidence>
<evidence type="ECO:0000256" key="3">
    <source>
        <dbReference type="ARBA" id="ARBA00022692"/>
    </source>
</evidence>
<dbReference type="InterPro" id="IPR035952">
    <property type="entry name" value="Rhomboid-like_sf"/>
</dbReference>
<feature type="domain" description="Phosphatidylglycerol lysyltransferase C-terminal" evidence="7">
    <location>
        <begin position="513"/>
        <end position="810"/>
    </location>
</feature>
<dbReference type="AlphaFoldDB" id="A0A5Q0H2I5"/>
<keyword evidence="4 6" id="KW-1133">Transmembrane helix</keyword>
<reference evidence="9" key="1">
    <citation type="journal article" date="2021" name="Curr. Microbiol.">
        <title>Complete genome of nocamycin-producing strain Saccharothrix syringae NRRL B-16468 reveals the biosynthetic potential for secondary metabolites.</title>
        <authorList>
            <person name="Mo X."/>
            <person name="Yang S."/>
        </authorList>
    </citation>
    <scope>NUCLEOTIDE SEQUENCE [LARGE SCALE GENOMIC DNA]</scope>
    <source>
        <strain evidence="9">ATCC 51364 / DSM 43886 / JCM 6844 / KCTC 9398 / NBRC 14523 / NRRL B-16468 / INA 2240</strain>
    </source>
</reference>
<dbReference type="PANTHER" id="PTHR34697">
    <property type="entry name" value="PHOSPHATIDYLGLYCEROL LYSYLTRANSFERASE"/>
    <property type="match status" value="1"/>
</dbReference>
<feature type="transmembrane region" description="Helical" evidence="6">
    <location>
        <begin position="330"/>
        <end position="351"/>
    </location>
</feature>
<evidence type="ECO:0000256" key="6">
    <source>
        <dbReference type="SAM" id="Phobius"/>
    </source>
</evidence>
<evidence type="ECO:0000313" key="8">
    <source>
        <dbReference type="EMBL" id="QFZ20084.1"/>
    </source>
</evidence>
<keyword evidence="5 6" id="KW-0472">Membrane</keyword>
<keyword evidence="3 6" id="KW-0812">Transmembrane</keyword>
<sequence length="845" mass="88674">MIDEVGGTGGPEAPARGGRARRALAAAPVTAAAVALPWALALATRSLPAGPPPEVRRAVAVGVPALADGRWWTPLTAGLWAPGWGGYALAALVALAALPVVERRLGSARTAVLLVVVQVLGSLAGVGLVAALAGVDREWMGALAGQTALGPVGAVVGVVLAGSGHLGPRWRRRLRLLLVAGLVVAALYSGRLADLLALGTGLVGLALSAVPSALPAGGHRAGRHAPSAAEARALVALVVAVGAVGPVVAALTRTPVGPLSVLQALFLPAPPDADTVRALCAAGDDPLGCRRLQARLRVSGLGPAVLTVVPVLLSLAAAEGLRRGRRAAWCSALVLHLLLFGWGVLLAVAVVRTPREERVFFAGTHLWQHHHGHPLAAVLLPPAVPLLVAALLVATRSRFGIGDPRTRRAAARVGLALAAASAVWLVGGWAARGGFDRAAGWGDLLAELPQRFVPPGYLVEIPPALLPATGTTTLLFEWTGALFWLFTTAVLLRLVTTDPGARQAGERERVEALLRRDPRSNLAWMVLWPGHRYWFTPDGGTAVAYRVVGSVALTTGGPFGEPGTDTAAVARFTRFCRDSGWVPCFYAVTEPVRLACAEAGYASVQVAEETVLDLPDLAFNGRRWQDVRTALNHAARAGITAEWHRLATAPRGLVDQVRAISEEWIADKGVPEMGFTLGGLAELADPGTRLLLAVDADRTVHGVTSWLPVHRDGQVVGWTLDFMRRRTDGFRGVVEFLIASAARACRDEGALVLSLSGAPLARHDRGGPATPLQRLLDYLATTLEPVYGFRSLLAFKAKFQPRYLPLHLAYPETAALPAIAQALTRAYLPGASVRQFAALTRRLLG</sequence>
<dbReference type="KEGG" id="ssyi:EKG83_24060"/>
<evidence type="ECO:0000313" key="9">
    <source>
        <dbReference type="Proteomes" id="UP000325787"/>
    </source>
</evidence>
<organism evidence="8 9">
    <name type="scientific">Saccharothrix syringae</name>
    <name type="common">Nocardiopsis syringae</name>
    <dbReference type="NCBI Taxonomy" id="103733"/>
    <lineage>
        <taxon>Bacteria</taxon>
        <taxon>Bacillati</taxon>
        <taxon>Actinomycetota</taxon>
        <taxon>Actinomycetes</taxon>
        <taxon>Pseudonocardiales</taxon>
        <taxon>Pseudonocardiaceae</taxon>
        <taxon>Saccharothrix</taxon>
    </lineage>
</organism>
<feature type="transmembrane region" description="Helical" evidence="6">
    <location>
        <begin position="112"/>
        <end position="133"/>
    </location>
</feature>
<comment type="subcellular location">
    <subcellularLocation>
        <location evidence="1">Cell membrane</location>
        <topology evidence="1">Multi-pass membrane protein</topology>
    </subcellularLocation>
</comment>
<feature type="transmembrane region" description="Helical" evidence="6">
    <location>
        <begin position="174"/>
        <end position="190"/>
    </location>
</feature>
<feature type="transmembrane region" description="Helical" evidence="6">
    <location>
        <begin position="413"/>
        <end position="431"/>
    </location>
</feature>
<protein>
    <submittedName>
        <fullName evidence="8">DUF2156 domain-containing protein</fullName>
    </submittedName>
</protein>
<feature type="transmembrane region" description="Helical" evidence="6">
    <location>
        <begin position="196"/>
        <end position="214"/>
    </location>
</feature>
<evidence type="ECO:0000259" key="7">
    <source>
        <dbReference type="Pfam" id="PF09924"/>
    </source>
</evidence>
<feature type="transmembrane region" description="Helical" evidence="6">
    <location>
        <begin position="300"/>
        <end position="318"/>
    </location>
</feature>
<dbReference type="OrthoDB" id="594838at2"/>
<proteinExistence type="predicted"/>
<evidence type="ECO:0000256" key="5">
    <source>
        <dbReference type="ARBA" id="ARBA00023136"/>
    </source>
</evidence>
<feature type="transmembrane region" description="Helical" evidence="6">
    <location>
        <begin position="79"/>
        <end position="100"/>
    </location>
</feature>
<accession>A0A5Q0H2I5</accession>